<keyword evidence="3" id="KW-0804">Transcription</keyword>
<organism evidence="6 7">
    <name type="scientific">Antrihabitans stalagmiti</name>
    <dbReference type="NCBI Taxonomy" id="2799499"/>
    <lineage>
        <taxon>Bacteria</taxon>
        <taxon>Bacillati</taxon>
        <taxon>Actinomycetota</taxon>
        <taxon>Actinomycetes</taxon>
        <taxon>Mycobacteriales</taxon>
        <taxon>Nocardiaceae</taxon>
        <taxon>Antrihabitans</taxon>
    </lineage>
</organism>
<evidence type="ECO:0000256" key="2">
    <source>
        <dbReference type="ARBA" id="ARBA00023125"/>
    </source>
</evidence>
<dbReference type="PANTHER" id="PTHR30055">
    <property type="entry name" value="HTH-TYPE TRANSCRIPTIONAL REGULATOR RUTR"/>
    <property type="match status" value="1"/>
</dbReference>
<proteinExistence type="predicted"/>
<dbReference type="GO" id="GO:0000976">
    <property type="term" value="F:transcription cis-regulatory region binding"/>
    <property type="evidence" value="ECO:0007669"/>
    <property type="project" value="TreeGrafter"/>
</dbReference>
<evidence type="ECO:0000256" key="1">
    <source>
        <dbReference type="ARBA" id="ARBA00023015"/>
    </source>
</evidence>
<dbReference type="Pfam" id="PF00440">
    <property type="entry name" value="TetR_N"/>
    <property type="match status" value="1"/>
</dbReference>
<comment type="caution">
    <text evidence="6">The sequence shown here is derived from an EMBL/GenBank/DDBJ whole genome shotgun (WGS) entry which is preliminary data.</text>
</comment>
<dbReference type="Gene3D" id="1.10.357.10">
    <property type="entry name" value="Tetracycline Repressor, domain 2"/>
    <property type="match status" value="1"/>
</dbReference>
<dbReference type="PRINTS" id="PR00455">
    <property type="entry name" value="HTHTETR"/>
</dbReference>
<evidence type="ECO:0000313" key="6">
    <source>
        <dbReference type="EMBL" id="MBJ8340040.1"/>
    </source>
</evidence>
<dbReference type="PANTHER" id="PTHR30055:SF234">
    <property type="entry name" value="HTH-TYPE TRANSCRIPTIONAL REGULATOR BETI"/>
    <property type="match status" value="1"/>
</dbReference>
<protein>
    <submittedName>
        <fullName evidence="6">TetR/AcrR family transcriptional regulator</fullName>
    </submittedName>
</protein>
<dbReference type="InterPro" id="IPR001647">
    <property type="entry name" value="HTH_TetR"/>
</dbReference>
<feature type="domain" description="HTH tetR-type" evidence="5">
    <location>
        <begin position="4"/>
        <end position="64"/>
    </location>
</feature>
<dbReference type="SUPFAM" id="SSF46689">
    <property type="entry name" value="Homeodomain-like"/>
    <property type="match status" value="1"/>
</dbReference>
<dbReference type="AlphaFoldDB" id="A0A934NRS6"/>
<keyword evidence="1" id="KW-0805">Transcription regulation</keyword>
<reference evidence="6" key="1">
    <citation type="submission" date="2020-12" db="EMBL/GenBank/DDBJ databases">
        <title>Antrihabitans popcorni sp. nov. and Antrihabitans auranticaus sp. nov., isolated from a larva cave.</title>
        <authorList>
            <person name="Lee S.D."/>
            <person name="Kim I.S."/>
        </authorList>
    </citation>
    <scope>NUCLEOTIDE SEQUENCE</scope>
    <source>
        <strain evidence="6">YC3-6</strain>
    </source>
</reference>
<evidence type="ECO:0000256" key="3">
    <source>
        <dbReference type="ARBA" id="ARBA00023163"/>
    </source>
</evidence>
<evidence type="ECO:0000256" key="4">
    <source>
        <dbReference type="PROSITE-ProRule" id="PRU00335"/>
    </source>
</evidence>
<keyword evidence="7" id="KW-1185">Reference proteome</keyword>
<evidence type="ECO:0000259" key="5">
    <source>
        <dbReference type="PROSITE" id="PS50977"/>
    </source>
</evidence>
<feature type="DNA-binding region" description="H-T-H motif" evidence="4">
    <location>
        <begin position="27"/>
        <end position="46"/>
    </location>
</feature>
<dbReference type="InterPro" id="IPR009057">
    <property type="entry name" value="Homeodomain-like_sf"/>
</dbReference>
<keyword evidence="2 4" id="KW-0238">DNA-binding</keyword>
<dbReference type="GO" id="GO:0003700">
    <property type="term" value="F:DNA-binding transcription factor activity"/>
    <property type="evidence" value="ECO:0007669"/>
    <property type="project" value="TreeGrafter"/>
</dbReference>
<accession>A0A934NRS6</accession>
<dbReference type="InterPro" id="IPR050109">
    <property type="entry name" value="HTH-type_TetR-like_transc_reg"/>
</dbReference>
<dbReference type="EMBL" id="JAEMNV010000004">
    <property type="protein sequence ID" value="MBJ8340040.1"/>
    <property type="molecule type" value="Genomic_DNA"/>
</dbReference>
<dbReference type="RefSeq" id="WP_199704803.1">
    <property type="nucleotide sequence ID" value="NZ_JAEMNV010000004.1"/>
</dbReference>
<dbReference type="Proteomes" id="UP000655868">
    <property type="component" value="Unassembled WGS sequence"/>
</dbReference>
<evidence type="ECO:0000313" key="7">
    <source>
        <dbReference type="Proteomes" id="UP000655868"/>
    </source>
</evidence>
<sequence>MRVRDTKGSIRTTAIRLIAAKGFDQTSLREVADEVGITKASLYYHYASKADLLAEIVAPIFDEMRLIAVDLDETPYSAKAVQDLLGRYVASLVRQRDVGVLFVRDAVAIINAVGDRFPELMQINERMREWLAGPNPSVEVQLRAAATLEVLGVALTANELVPDATVVDIERVLLGVALSVLNGTPA</sequence>
<gene>
    <name evidence="6" type="ORF">JGU71_14190</name>
</gene>
<dbReference type="PROSITE" id="PS50977">
    <property type="entry name" value="HTH_TETR_2"/>
    <property type="match status" value="1"/>
</dbReference>
<name>A0A934NRS6_9NOCA</name>